<comment type="similarity">
    <text evidence="1">Belongs to the peptidase A1 family.</text>
</comment>
<keyword evidence="7" id="KW-1185">Reference proteome</keyword>
<dbReference type="OrthoDB" id="771136at2759"/>
<dbReference type="InterPro" id="IPR021109">
    <property type="entry name" value="Peptidase_aspartic_dom_sf"/>
</dbReference>
<accession>A0A165Q7D1</accession>
<dbReference type="STRING" id="1314783.A0A165Q7D1"/>
<feature type="signal peptide" evidence="4">
    <location>
        <begin position="1"/>
        <end position="21"/>
    </location>
</feature>
<dbReference type="PANTHER" id="PTHR47966:SF51">
    <property type="entry name" value="BETA-SITE APP-CLEAVING ENZYME, ISOFORM A-RELATED"/>
    <property type="match status" value="1"/>
</dbReference>
<dbReference type="Gene3D" id="2.40.70.10">
    <property type="entry name" value="Acid Proteases"/>
    <property type="match status" value="2"/>
</dbReference>
<dbReference type="CDD" id="cd05471">
    <property type="entry name" value="pepsin_like"/>
    <property type="match status" value="1"/>
</dbReference>
<evidence type="ECO:0000256" key="3">
    <source>
        <dbReference type="SAM" id="Phobius"/>
    </source>
</evidence>
<evidence type="ECO:0000256" key="4">
    <source>
        <dbReference type="SAM" id="SignalP"/>
    </source>
</evidence>
<evidence type="ECO:0000313" key="6">
    <source>
        <dbReference type="EMBL" id="KZT69104.1"/>
    </source>
</evidence>
<keyword evidence="4" id="KW-0732">Signal</keyword>
<dbReference type="PANTHER" id="PTHR47966">
    <property type="entry name" value="BETA-SITE APP-CLEAVING ENZYME, ISOFORM A-RELATED"/>
    <property type="match status" value="1"/>
</dbReference>
<dbReference type="GO" id="GO:0004190">
    <property type="term" value="F:aspartic-type endopeptidase activity"/>
    <property type="evidence" value="ECO:0007669"/>
    <property type="project" value="InterPro"/>
</dbReference>
<sequence>MYRRILSLSFLVSTVLSSVFAIHIPLRREFVSARDGYSHTVAVTKSSSSSNLTGFDNYYDVRYIGSITISGQSYEVYPFLKRDLYAKTNPCCANIIQVILDTGSPDLWIVTDSALSGSVNTSVPAELDYGTDAADGSSIQGYIFTAEVEFGGFTIAQQAYIDVPNNTAASSTPLSPGLSGLIGLSPLMESSTIATNLNASGYNASGRNPLQNIFYNDPSVPPQFSILMSRNDGDIVSSGGNFTIGDPVPEYAGIQDTPILPVGSDNEVLAQHWAVHVDAIVINGQWYNTSSGGAENLTAILDTGTPTAYIDTRFVDIMYGANAQHVETDFSAAPCDAQINVTLVFGGVEFPINPIDVIQPINVENNGTVVCDGAFARLDGFPDGTFLLGDTFLRNAYTLYNLNIGNSSQAEIGPYVQMLSMTNAEQAAADFASLNKQRLQAFAEAFSEAQGSSSSISDDDSDLSAAVSSPTPSSSSSDDYSALMRNSYIIIGLMATALFLLVVIAALLFRRARQSPQRAYKPVGADKFDNVPLQYESYNATYKD</sequence>
<dbReference type="EMBL" id="KV429060">
    <property type="protein sequence ID" value="KZT69104.1"/>
    <property type="molecule type" value="Genomic_DNA"/>
</dbReference>
<feature type="transmembrane region" description="Helical" evidence="3">
    <location>
        <begin position="488"/>
        <end position="509"/>
    </location>
</feature>
<dbReference type="InterPro" id="IPR001461">
    <property type="entry name" value="Aspartic_peptidase_A1"/>
</dbReference>
<dbReference type="InterPro" id="IPR034164">
    <property type="entry name" value="Pepsin-like_dom"/>
</dbReference>
<evidence type="ECO:0000259" key="5">
    <source>
        <dbReference type="PROSITE" id="PS51767"/>
    </source>
</evidence>
<dbReference type="InterPro" id="IPR033121">
    <property type="entry name" value="PEPTIDASE_A1"/>
</dbReference>
<proteinExistence type="inferred from homology"/>
<feature type="region of interest" description="Disordered" evidence="2">
    <location>
        <begin position="451"/>
        <end position="479"/>
    </location>
</feature>
<gene>
    <name evidence="6" type="ORF">DAEQUDRAFT_765662</name>
</gene>
<keyword evidence="3" id="KW-0472">Membrane</keyword>
<dbReference type="GO" id="GO:0006508">
    <property type="term" value="P:proteolysis"/>
    <property type="evidence" value="ECO:0007669"/>
    <property type="project" value="UniProtKB-KW"/>
</dbReference>
<keyword evidence="6" id="KW-0378">Hydrolase</keyword>
<keyword evidence="6" id="KW-0645">Protease</keyword>
<keyword evidence="3" id="KW-0812">Transmembrane</keyword>
<keyword evidence="3" id="KW-1133">Transmembrane helix</keyword>
<feature type="domain" description="Peptidase A1" evidence="5">
    <location>
        <begin position="84"/>
        <end position="410"/>
    </location>
</feature>
<dbReference type="AlphaFoldDB" id="A0A165Q7D1"/>
<protein>
    <submittedName>
        <fullName evidence="6">Acid protease</fullName>
    </submittedName>
</protein>
<evidence type="ECO:0000256" key="2">
    <source>
        <dbReference type="SAM" id="MobiDB-lite"/>
    </source>
</evidence>
<name>A0A165Q7D1_9APHY</name>
<evidence type="ECO:0000256" key="1">
    <source>
        <dbReference type="ARBA" id="ARBA00007447"/>
    </source>
</evidence>
<dbReference type="Pfam" id="PF00026">
    <property type="entry name" value="Asp"/>
    <property type="match status" value="1"/>
</dbReference>
<feature type="chain" id="PRO_5007864628" evidence="4">
    <location>
        <begin position="22"/>
        <end position="544"/>
    </location>
</feature>
<dbReference type="PROSITE" id="PS51767">
    <property type="entry name" value="PEPTIDASE_A1"/>
    <property type="match status" value="1"/>
</dbReference>
<feature type="compositionally biased region" description="Low complexity" evidence="2">
    <location>
        <begin position="463"/>
        <end position="479"/>
    </location>
</feature>
<reference evidence="6 7" key="1">
    <citation type="journal article" date="2016" name="Mol. Biol. Evol.">
        <title>Comparative Genomics of Early-Diverging Mushroom-Forming Fungi Provides Insights into the Origins of Lignocellulose Decay Capabilities.</title>
        <authorList>
            <person name="Nagy L.G."/>
            <person name="Riley R."/>
            <person name="Tritt A."/>
            <person name="Adam C."/>
            <person name="Daum C."/>
            <person name="Floudas D."/>
            <person name="Sun H."/>
            <person name="Yadav J.S."/>
            <person name="Pangilinan J."/>
            <person name="Larsson K.H."/>
            <person name="Matsuura K."/>
            <person name="Barry K."/>
            <person name="Labutti K."/>
            <person name="Kuo R."/>
            <person name="Ohm R.A."/>
            <person name="Bhattacharya S.S."/>
            <person name="Shirouzu T."/>
            <person name="Yoshinaga Y."/>
            <person name="Martin F.M."/>
            <person name="Grigoriev I.V."/>
            <person name="Hibbett D.S."/>
        </authorList>
    </citation>
    <scope>NUCLEOTIDE SEQUENCE [LARGE SCALE GENOMIC DNA]</scope>
    <source>
        <strain evidence="6 7">L-15889</strain>
    </source>
</reference>
<dbReference type="PRINTS" id="PR00792">
    <property type="entry name" value="PEPSIN"/>
</dbReference>
<evidence type="ECO:0000313" key="7">
    <source>
        <dbReference type="Proteomes" id="UP000076727"/>
    </source>
</evidence>
<organism evidence="6 7">
    <name type="scientific">Daedalea quercina L-15889</name>
    <dbReference type="NCBI Taxonomy" id="1314783"/>
    <lineage>
        <taxon>Eukaryota</taxon>
        <taxon>Fungi</taxon>
        <taxon>Dikarya</taxon>
        <taxon>Basidiomycota</taxon>
        <taxon>Agaricomycotina</taxon>
        <taxon>Agaricomycetes</taxon>
        <taxon>Polyporales</taxon>
        <taxon>Fomitopsis</taxon>
    </lineage>
</organism>
<dbReference type="SUPFAM" id="SSF50630">
    <property type="entry name" value="Acid proteases"/>
    <property type="match status" value="1"/>
</dbReference>
<dbReference type="Proteomes" id="UP000076727">
    <property type="component" value="Unassembled WGS sequence"/>
</dbReference>